<keyword evidence="2" id="KW-1185">Reference proteome</keyword>
<dbReference type="Proteomes" id="UP001322138">
    <property type="component" value="Unassembled WGS sequence"/>
</dbReference>
<organism evidence="1 2">
    <name type="scientific">Podospora bellae-mahoneyi</name>
    <dbReference type="NCBI Taxonomy" id="2093777"/>
    <lineage>
        <taxon>Eukaryota</taxon>
        <taxon>Fungi</taxon>
        <taxon>Dikarya</taxon>
        <taxon>Ascomycota</taxon>
        <taxon>Pezizomycotina</taxon>
        <taxon>Sordariomycetes</taxon>
        <taxon>Sordariomycetidae</taxon>
        <taxon>Sordariales</taxon>
        <taxon>Podosporaceae</taxon>
        <taxon>Podospora</taxon>
    </lineage>
</organism>
<name>A0ABR0FFF7_9PEZI</name>
<comment type="caution">
    <text evidence="1">The sequence shown here is derived from an EMBL/GenBank/DDBJ whole genome shotgun (WGS) entry which is preliminary data.</text>
</comment>
<dbReference type="RefSeq" id="XP_062730458.1">
    <property type="nucleotide sequence ID" value="XM_062879390.1"/>
</dbReference>
<dbReference type="PANTHER" id="PTHR47685">
    <property type="entry name" value="MAGNESIUM TRANSPORT PROTEIN CORA"/>
    <property type="match status" value="1"/>
</dbReference>
<dbReference type="PANTHER" id="PTHR47685:SF1">
    <property type="entry name" value="MAGNESIUM TRANSPORT PROTEIN CORA"/>
    <property type="match status" value="1"/>
</dbReference>
<gene>
    <name evidence="1" type="ORF">QC761_501480</name>
</gene>
<dbReference type="EMBL" id="JAFFGZ010000007">
    <property type="protein sequence ID" value="KAK4641482.1"/>
    <property type="molecule type" value="Genomic_DNA"/>
</dbReference>
<dbReference type="InterPro" id="IPR050829">
    <property type="entry name" value="CorA_MIT"/>
</dbReference>
<dbReference type="GeneID" id="87898872"/>
<evidence type="ECO:0000313" key="1">
    <source>
        <dbReference type="EMBL" id="KAK4641482.1"/>
    </source>
</evidence>
<protein>
    <submittedName>
        <fullName evidence="1">Uncharacterized protein</fullName>
    </submittedName>
</protein>
<sequence length="463" mass="54080">MPYLHWEIEKRLVRMTNVMRKTRLENEEEFAYERLSKRKGTWGSVVDRARARAQRMNSTTSEFGEWDEGSPSWRPQSPLGSYLWQASKLYQLIDEAADWRLITNHLYSPSPLHPRRTLEQYYYWTADDTTQRDRQQVVYRATQMRSDPEAIPRVVMVDQLWLWILDENTILSAFPRRWGRNKPDPSAVHRAIRDHLGAIDHAQITSVYDLALIIIDECSKVFFDRTKPDLRPEVVDMFSSAISSISEKKTDAYERFGRDVKRMNTQDPLQTAEELLRKSLNIKFEWSVLMEAQNLIDQLQIMQEIFTQQITVMGDFEKALRAMSSESQGPSDLKPALARAAALIEDMKLRRDELWNLEKRQANTRSQVTASYHDVIADLGMLTAIPVAARTPRHEATAVGNYRGQGRHPQGRRERCARQIDCRLHRGDHFLPSSFLLRHLLWHERARVKRGLHEAEYPTCVHV</sequence>
<proteinExistence type="predicted"/>
<reference evidence="1 2" key="1">
    <citation type="journal article" date="2023" name="bioRxiv">
        <title>High-quality genome assemblies of four members of thePodospora anserinaspecies complex.</title>
        <authorList>
            <person name="Ament-Velasquez S.L."/>
            <person name="Vogan A.A."/>
            <person name="Wallerman O."/>
            <person name="Hartmann F."/>
            <person name="Gautier V."/>
            <person name="Silar P."/>
            <person name="Giraud T."/>
            <person name="Johannesson H."/>
        </authorList>
    </citation>
    <scope>NUCLEOTIDE SEQUENCE [LARGE SCALE GENOMIC DNA]</scope>
    <source>
        <strain evidence="1 2">CBS 112042</strain>
    </source>
</reference>
<evidence type="ECO:0000313" key="2">
    <source>
        <dbReference type="Proteomes" id="UP001322138"/>
    </source>
</evidence>
<accession>A0ABR0FFF7</accession>